<dbReference type="Proteomes" id="UP000000466">
    <property type="component" value="Chromosome"/>
</dbReference>
<gene>
    <name evidence="2" type="ordered locus">M5M_05820</name>
</gene>
<reference evidence="2 3" key="1">
    <citation type="journal article" date="2013" name="Genome Announc.">
        <title>Complete genome sequence of Simiduia agarivorans SA1(T), a marine bacterium able to degrade a variety of polysaccharides.</title>
        <authorList>
            <person name="Lin S.Y."/>
            <person name="Shieh W.Y."/>
            <person name="Chen J.S."/>
            <person name="Tang S.L."/>
        </authorList>
    </citation>
    <scope>NUCLEOTIDE SEQUENCE [LARGE SCALE GENOMIC DNA]</scope>
    <source>
        <strain evidence="3">DSM 21679 / JCM 13881 / BCRC 17597 / SA1</strain>
    </source>
</reference>
<feature type="domain" description="EVE" evidence="1">
    <location>
        <begin position="3"/>
        <end position="124"/>
    </location>
</feature>
<dbReference type="OrthoDB" id="9791347at2"/>
<dbReference type="SUPFAM" id="SSF88697">
    <property type="entry name" value="PUA domain-like"/>
    <property type="match status" value="1"/>
</dbReference>
<proteinExistence type="predicted"/>
<evidence type="ECO:0000259" key="1">
    <source>
        <dbReference type="Pfam" id="PF01878"/>
    </source>
</evidence>
<dbReference type="HOGENOM" id="CLU_134962_0_0_6"/>
<organism evidence="2 3">
    <name type="scientific">Simiduia agarivorans (strain DSM 21679 / JCM 13881 / BCRC 17597 / SA1)</name>
    <dbReference type="NCBI Taxonomy" id="1117647"/>
    <lineage>
        <taxon>Bacteria</taxon>
        <taxon>Pseudomonadati</taxon>
        <taxon>Pseudomonadota</taxon>
        <taxon>Gammaproteobacteria</taxon>
        <taxon>Cellvibrionales</taxon>
        <taxon>Cellvibrionaceae</taxon>
        <taxon>Simiduia</taxon>
    </lineage>
</organism>
<evidence type="ECO:0000313" key="3">
    <source>
        <dbReference type="Proteomes" id="UP000000466"/>
    </source>
</evidence>
<dbReference type="InterPro" id="IPR015947">
    <property type="entry name" value="PUA-like_sf"/>
</dbReference>
<sequence length="142" mass="16564">MSVFIFQSIPERFDLELEVVEGKKDTWYATRYRKRMKLGDIVFFWMAGADDRKGMYGWGVIESEPYIRDDWQSYGVDVVYEKKFCNKLSKRKICADQILKNMLLFRAPQATNFLLTDEESRALIDLINKCGEMPPKLGGNDA</sequence>
<dbReference type="RefSeq" id="WP_015046538.1">
    <property type="nucleotide sequence ID" value="NC_018868.3"/>
</dbReference>
<dbReference type="STRING" id="1117647.M5M_05820"/>
<dbReference type="EMBL" id="CP003746">
    <property type="protein sequence ID" value="AFU98365.1"/>
    <property type="molecule type" value="Genomic_DNA"/>
</dbReference>
<keyword evidence="3" id="KW-1185">Reference proteome</keyword>
<dbReference type="eggNOG" id="COG4928">
    <property type="taxonomic scope" value="Bacteria"/>
</dbReference>
<evidence type="ECO:0000313" key="2">
    <source>
        <dbReference type="EMBL" id="AFU98365.1"/>
    </source>
</evidence>
<dbReference type="InterPro" id="IPR002740">
    <property type="entry name" value="EVE_domain"/>
</dbReference>
<accession>K4KJH3</accession>
<dbReference type="KEGG" id="saga:M5M_05820"/>
<name>K4KJH3_SIMAS</name>
<protein>
    <submittedName>
        <fullName evidence="2">KAP family P-loop domain-containing protein</fullName>
    </submittedName>
</protein>
<dbReference type="Gene3D" id="3.10.590.10">
    <property type="entry name" value="ph1033 like domains"/>
    <property type="match status" value="1"/>
</dbReference>
<dbReference type="Pfam" id="PF01878">
    <property type="entry name" value="EVE"/>
    <property type="match status" value="1"/>
</dbReference>
<dbReference type="AlphaFoldDB" id="K4KJH3"/>